<keyword evidence="6" id="KW-0808">Transferase</keyword>
<dbReference type="KEGG" id="ole:K0B96_07005"/>
<dbReference type="SUPFAM" id="SSF52540">
    <property type="entry name" value="P-loop containing nucleoside triphosphate hydrolases"/>
    <property type="match status" value="1"/>
</dbReference>
<dbReference type="GO" id="GO:0005524">
    <property type="term" value="F:ATP binding"/>
    <property type="evidence" value="ECO:0007669"/>
    <property type="project" value="UniProtKB-KW"/>
</dbReference>
<dbReference type="GO" id="GO:0005886">
    <property type="term" value="C:plasma membrane"/>
    <property type="evidence" value="ECO:0007669"/>
    <property type="project" value="TreeGrafter"/>
</dbReference>
<dbReference type="InterPro" id="IPR027417">
    <property type="entry name" value="P-loop_NTPase"/>
</dbReference>
<dbReference type="CDD" id="cd05387">
    <property type="entry name" value="BY-kinase"/>
    <property type="match status" value="1"/>
</dbReference>
<reference evidence="6" key="1">
    <citation type="submission" date="2021-08" db="EMBL/GenBank/DDBJ databases">
        <title>Genome of a novel bacterium of the phylum Verrucomicrobia, Oleiharenicola sp. KSB-15.</title>
        <authorList>
            <person name="Chung J.-H."/>
            <person name="Ahn J.-H."/>
            <person name="Yoon Y."/>
            <person name="Kim D.-Y."/>
            <person name="An S.-H."/>
            <person name="Park I."/>
            <person name="Yeon J."/>
        </authorList>
    </citation>
    <scope>NUCLEOTIDE SEQUENCE</scope>
    <source>
        <strain evidence="6">KSB-15</strain>
    </source>
</reference>
<evidence type="ECO:0000256" key="1">
    <source>
        <dbReference type="ARBA" id="ARBA00022741"/>
    </source>
</evidence>
<proteinExistence type="predicted"/>
<keyword evidence="4" id="KW-0472">Membrane</keyword>
<keyword evidence="3" id="KW-0175">Coiled coil</keyword>
<feature type="coiled-coil region" evidence="3">
    <location>
        <begin position="351"/>
        <end position="381"/>
    </location>
</feature>
<keyword evidence="1" id="KW-0547">Nucleotide-binding</keyword>
<organism evidence="6 7">
    <name type="scientific">Horticoccus luteus</name>
    <dbReference type="NCBI Taxonomy" id="2862869"/>
    <lineage>
        <taxon>Bacteria</taxon>
        <taxon>Pseudomonadati</taxon>
        <taxon>Verrucomicrobiota</taxon>
        <taxon>Opitutia</taxon>
        <taxon>Opitutales</taxon>
        <taxon>Opitutaceae</taxon>
        <taxon>Horticoccus</taxon>
    </lineage>
</organism>
<feature type="coiled-coil region" evidence="3">
    <location>
        <begin position="197"/>
        <end position="224"/>
    </location>
</feature>
<feature type="domain" description="CobQ/CobB/MinD/ParA nucleotide binding" evidence="5">
    <location>
        <begin position="523"/>
        <end position="692"/>
    </location>
</feature>
<dbReference type="InterPro" id="IPR002586">
    <property type="entry name" value="CobQ/CobB/MinD/ParA_Nub-bd_dom"/>
</dbReference>
<keyword evidence="4" id="KW-1133">Transmembrane helix</keyword>
<evidence type="ECO:0000313" key="7">
    <source>
        <dbReference type="Proteomes" id="UP000825051"/>
    </source>
</evidence>
<keyword evidence="4" id="KW-0812">Transmembrane</keyword>
<keyword evidence="2" id="KW-0067">ATP-binding</keyword>
<protein>
    <submittedName>
        <fullName evidence="6">Polysaccharide biosynthesis tyrosine autokinase</fullName>
        <ecNumber evidence="6">2.7.10.2</ecNumber>
    </submittedName>
</protein>
<accession>A0A8F9TY43</accession>
<evidence type="ECO:0000256" key="4">
    <source>
        <dbReference type="SAM" id="Phobius"/>
    </source>
</evidence>
<dbReference type="InterPro" id="IPR050445">
    <property type="entry name" value="Bact_polysacc_biosynth/exp"/>
</dbReference>
<dbReference type="InterPro" id="IPR005702">
    <property type="entry name" value="Wzc-like_C"/>
</dbReference>
<evidence type="ECO:0000313" key="6">
    <source>
        <dbReference type="EMBL" id="QYM80353.1"/>
    </source>
</evidence>
<dbReference type="Pfam" id="PF01656">
    <property type="entry name" value="CbiA"/>
    <property type="match status" value="1"/>
</dbReference>
<feature type="transmembrane region" description="Helical" evidence="4">
    <location>
        <begin position="37"/>
        <end position="54"/>
    </location>
</feature>
<dbReference type="Gene3D" id="3.40.50.300">
    <property type="entry name" value="P-loop containing nucleotide triphosphate hydrolases"/>
    <property type="match status" value="1"/>
</dbReference>
<dbReference type="Proteomes" id="UP000825051">
    <property type="component" value="Chromosome"/>
</dbReference>
<dbReference type="PANTHER" id="PTHR32309:SF13">
    <property type="entry name" value="FERRIC ENTEROBACTIN TRANSPORT PROTEIN FEPE"/>
    <property type="match status" value="1"/>
</dbReference>
<sequence length="720" mass="80393">MPTKKTVSTAKAAAAAKAAPPSRISPRDMLQMLRDRWPIGLIVGLIAAGIFIYFQPKAELLYRSEVSLLFESHKDRVLNIQEVVQTGVYNANDLNIHMEQLRSQTFFDYMLSSFTPDETRRIQEPYRDTTNPNAPLPSLADIIGPNVSIYVRRGTTILGIAVTNRNAENAALIANRYARRYIDFNLDRANSGTNSAIVFLRNQSEEMRAQVETAENALQAYRAKNNIAALGQNQNVILQKVTTVGNALVAAQMEQVEVRSILDKVDEYKKDGKNLLEIPEIQSYPEVAAQKARLDSLAAQRAMLTERYLPEHPKMKDNKLDMQETQRLLNQNIALAEANLRTRFLIASQHESRLRDELAEAEKMAHELDKISVDYKFLEQEAATKRSTYSRIVDRLNEASVASQMENTNIKIFDPAYVPSTPVSGGLLQLLLKSGAIALACFIIIPVGLGFMDTRVKTVTDVEDALGESLLGAVKRIEGLGEAERAHVFRLRKDDALAESYRGIYSAIDISSTVGYPKVLIMTSSMPGDGKSLTASNLAAVYAAHNRRTLLVDCDLRRPVLHRYFGVDGSYGWIQSLLPNPNGETRRNPVVSIAENFHLLPAGGVAKNPTETLERFATSPLLKSLRESYDIIILDTPPVAVFPDALLLCRHANELVYVCKFGTTRIHNMRKTLQRLHETGITVMGLILNQMPEARFRRAGFQGYGAYNKDYYRAYARADA</sequence>
<evidence type="ECO:0000256" key="2">
    <source>
        <dbReference type="ARBA" id="ARBA00022840"/>
    </source>
</evidence>
<name>A0A8F9TY43_9BACT</name>
<evidence type="ECO:0000256" key="3">
    <source>
        <dbReference type="SAM" id="Coils"/>
    </source>
</evidence>
<dbReference type="AlphaFoldDB" id="A0A8F9TY43"/>
<gene>
    <name evidence="6" type="ORF">K0B96_07005</name>
</gene>
<dbReference type="PANTHER" id="PTHR32309">
    <property type="entry name" value="TYROSINE-PROTEIN KINASE"/>
    <property type="match status" value="1"/>
</dbReference>
<dbReference type="GO" id="GO:0004715">
    <property type="term" value="F:non-membrane spanning protein tyrosine kinase activity"/>
    <property type="evidence" value="ECO:0007669"/>
    <property type="project" value="UniProtKB-EC"/>
</dbReference>
<dbReference type="NCBIfam" id="TIGR01007">
    <property type="entry name" value="eps_fam"/>
    <property type="match status" value="1"/>
</dbReference>
<dbReference type="EC" id="2.7.10.2" evidence="6"/>
<keyword evidence="7" id="KW-1185">Reference proteome</keyword>
<evidence type="ECO:0000259" key="5">
    <source>
        <dbReference type="Pfam" id="PF01656"/>
    </source>
</evidence>
<dbReference type="RefSeq" id="WP_220165411.1">
    <property type="nucleotide sequence ID" value="NZ_CP080507.1"/>
</dbReference>
<dbReference type="EMBL" id="CP080507">
    <property type="protein sequence ID" value="QYM80353.1"/>
    <property type="molecule type" value="Genomic_DNA"/>
</dbReference>